<keyword evidence="4" id="KW-0963">Cytoplasm</keyword>
<comment type="function">
    <text evidence="8">Also involved in hydrogenase metallocenter assembly, probably by participating in the nickel insertion step. This function in hydrogenase biosynthesis requires chaperone activity and the presence of the metal-binding domain, but not PPIase activity.</text>
</comment>
<name>A0A239PST8_9PROT</name>
<protein>
    <recommendedName>
        <fullName evidence="10">Peptidyl-prolyl cis-trans isomerase</fullName>
        <ecNumber evidence="10">5.2.1.8</ecNumber>
    </recommendedName>
</protein>
<evidence type="ECO:0000256" key="8">
    <source>
        <dbReference type="ARBA" id="ARBA00037071"/>
    </source>
</evidence>
<evidence type="ECO:0000256" key="2">
    <source>
        <dbReference type="ARBA" id="ARBA00004496"/>
    </source>
</evidence>
<evidence type="ECO:0000256" key="1">
    <source>
        <dbReference type="ARBA" id="ARBA00000971"/>
    </source>
</evidence>
<accession>A0A239PST8</accession>
<evidence type="ECO:0000256" key="5">
    <source>
        <dbReference type="ARBA" id="ARBA00023110"/>
    </source>
</evidence>
<comment type="catalytic activity">
    <reaction evidence="1 9 10">
        <text>[protein]-peptidylproline (omega=180) = [protein]-peptidylproline (omega=0)</text>
        <dbReference type="Rhea" id="RHEA:16237"/>
        <dbReference type="Rhea" id="RHEA-COMP:10747"/>
        <dbReference type="Rhea" id="RHEA-COMP:10748"/>
        <dbReference type="ChEBI" id="CHEBI:83833"/>
        <dbReference type="ChEBI" id="CHEBI:83834"/>
        <dbReference type="EC" id="5.2.1.8"/>
    </reaction>
</comment>
<evidence type="ECO:0000256" key="10">
    <source>
        <dbReference type="RuleBase" id="RU003915"/>
    </source>
</evidence>
<evidence type="ECO:0000313" key="12">
    <source>
        <dbReference type="EMBL" id="SNT73230.1"/>
    </source>
</evidence>
<keyword evidence="13" id="KW-1185">Reference proteome</keyword>
<dbReference type="Gene3D" id="3.10.50.40">
    <property type="match status" value="1"/>
</dbReference>
<dbReference type="PANTHER" id="PTHR47861:SF3">
    <property type="entry name" value="FKBP-TYPE PEPTIDYL-PROLYL CIS-TRANS ISOMERASE SLYD"/>
    <property type="match status" value="1"/>
</dbReference>
<dbReference type="GO" id="GO:0005737">
    <property type="term" value="C:cytoplasm"/>
    <property type="evidence" value="ECO:0007669"/>
    <property type="project" value="UniProtKB-SubCell"/>
</dbReference>
<sequence>MDAAKKGDAVVVDYTVKTGDGRVVGGTQQEGPQILTLGEGRIFAEIEEGLVGMSAGEEKSVTVPADHAFGPRHEELVIEIPRARLPDDVAPQTGMQLSANGQDGRQITLTIIDVKEDSVVADGNHPLAGEDLHFDLRLVEVKAA</sequence>
<keyword evidence="6" id="KW-0143">Chaperone</keyword>
<dbReference type="PANTHER" id="PTHR47861">
    <property type="entry name" value="FKBP-TYPE PEPTIDYL-PROLYL CIS-TRANS ISOMERASE SLYD"/>
    <property type="match status" value="1"/>
</dbReference>
<dbReference type="RefSeq" id="WP_089412110.1">
    <property type="nucleotide sequence ID" value="NZ_FZQA01000003.1"/>
</dbReference>
<evidence type="ECO:0000256" key="7">
    <source>
        <dbReference type="ARBA" id="ARBA00023235"/>
    </source>
</evidence>
<dbReference type="AlphaFoldDB" id="A0A239PST8"/>
<organism evidence="12 13">
    <name type="scientific">Amphiplicatus metriothermophilus</name>
    <dbReference type="NCBI Taxonomy" id="1519374"/>
    <lineage>
        <taxon>Bacteria</taxon>
        <taxon>Pseudomonadati</taxon>
        <taxon>Pseudomonadota</taxon>
        <taxon>Alphaproteobacteria</taxon>
        <taxon>Parvularculales</taxon>
        <taxon>Parvularculaceae</taxon>
        <taxon>Amphiplicatus</taxon>
    </lineage>
</organism>
<dbReference type="SUPFAM" id="SSF54534">
    <property type="entry name" value="FKBP-like"/>
    <property type="match status" value="1"/>
</dbReference>
<comment type="similarity">
    <text evidence="3 10">Belongs to the FKBP-type PPIase family.</text>
</comment>
<dbReference type="InterPro" id="IPR001179">
    <property type="entry name" value="PPIase_FKBP_dom"/>
</dbReference>
<feature type="domain" description="PPIase FKBP-type" evidence="11">
    <location>
        <begin position="7"/>
        <end position="81"/>
    </location>
</feature>
<evidence type="ECO:0000256" key="9">
    <source>
        <dbReference type="PROSITE-ProRule" id="PRU00277"/>
    </source>
</evidence>
<dbReference type="GO" id="GO:0042026">
    <property type="term" value="P:protein refolding"/>
    <property type="evidence" value="ECO:0007669"/>
    <property type="project" value="UniProtKB-ARBA"/>
</dbReference>
<dbReference type="OrthoDB" id="9808891at2"/>
<dbReference type="InterPro" id="IPR046357">
    <property type="entry name" value="PPIase_dom_sf"/>
</dbReference>
<keyword evidence="5 9" id="KW-0697">Rotamase</keyword>
<proteinExistence type="inferred from homology"/>
<dbReference type="Proteomes" id="UP000198346">
    <property type="component" value="Unassembled WGS sequence"/>
</dbReference>
<comment type="subcellular location">
    <subcellularLocation>
        <location evidence="2">Cytoplasm</location>
    </subcellularLocation>
</comment>
<keyword evidence="7 9" id="KW-0413">Isomerase</keyword>
<evidence type="ECO:0000313" key="13">
    <source>
        <dbReference type="Proteomes" id="UP000198346"/>
    </source>
</evidence>
<evidence type="ECO:0000259" key="11">
    <source>
        <dbReference type="PROSITE" id="PS50059"/>
    </source>
</evidence>
<dbReference type="Pfam" id="PF00254">
    <property type="entry name" value="FKBP_C"/>
    <property type="match status" value="1"/>
</dbReference>
<dbReference type="EMBL" id="FZQA01000003">
    <property type="protein sequence ID" value="SNT73230.1"/>
    <property type="molecule type" value="Genomic_DNA"/>
</dbReference>
<reference evidence="12 13" key="1">
    <citation type="submission" date="2017-07" db="EMBL/GenBank/DDBJ databases">
        <authorList>
            <person name="Sun Z.S."/>
            <person name="Albrecht U."/>
            <person name="Echele G."/>
            <person name="Lee C.C."/>
        </authorList>
    </citation>
    <scope>NUCLEOTIDE SEQUENCE [LARGE SCALE GENOMIC DNA]</scope>
    <source>
        <strain evidence="12 13">CGMCC 1.12710</strain>
    </source>
</reference>
<evidence type="ECO:0000256" key="3">
    <source>
        <dbReference type="ARBA" id="ARBA00006577"/>
    </source>
</evidence>
<evidence type="ECO:0000256" key="6">
    <source>
        <dbReference type="ARBA" id="ARBA00023186"/>
    </source>
</evidence>
<dbReference type="PROSITE" id="PS50059">
    <property type="entry name" value="FKBP_PPIASE"/>
    <property type="match status" value="1"/>
</dbReference>
<dbReference type="EC" id="5.2.1.8" evidence="10"/>
<dbReference type="GO" id="GO:0003755">
    <property type="term" value="F:peptidyl-prolyl cis-trans isomerase activity"/>
    <property type="evidence" value="ECO:0007669"/>
    <property type="project" value="UniProtKB-UniRule"/>
</dbReference>
<gene>
    <name evidence="12" type="ORF">SAMN06297382_1628</name>
</gene>
<evidence type="ECO:0000256" key="4">
    <source>
        <dbReference type="ARBA" id="ARBA00022490"/>
    </source>
</evidence>